<protein>
    <submittedName>
        <fullName evidence="3">Uncharacterized protein LOC106011349</fullName>
    </submittedName>
</protein>
<dbReference type="RefSeq" id="XP_012936098.1">
    <property type="nucleotide sequence ID" value="XM_013080644.2"/>
</dbReference>
<gene>
    <name evidence="3" type="primary">LOC106011349</name>
</gene>
<dbReference type="Proteomes" id="UP000694888">
    <property type="component" value="Unplaced"/>
</dbReference>
<reference evidence="3" key="1">
    <citation type="submission" date="2025-08" db="UniProtKB">
        <authorList>
            <consortium name="RefSeq"/>
        </authorList>
    </citation>
    <scope>IDENTIFICATION</scope>
</reference>
<evidence type="ECO:0000313" key="3">
    <source>
        <dbReference type="RefSeq" id="XP_012936098.1"/>
    </source>
</evidence>
<feature type="region of interest" description="Disordered" evidence="1">
    <location>
        <begin position="152"/>
        <end position="173"/>
    </location>
</feature>
<feature type="compositionally biased region" description="Polar residues" evidence="1">
    <location>
        <begin position="159"/>
        <end position="173"/>
    </location>
</feature>
<evidence type="ECO:0000256" key="1">
    <source>
        <dbReference type="SAM" id="MobiDB-lite"/>
    </source>
</evidence>
<accession>A0ABM0ZWR5</accession>
<organism evidence="2 3">
    <name type="scientific">Aplysia californica</name>
    <name type="common">California sea hare</name>
    <dbReference type="NCBI Taxonomy" id="6500"/>
    <lineage>
        <taxon>Eukaryota</taxon>
        <taxon>Metazoa</taxon>
        <taxon>Spiralia</taxon>
        <taxon>Lophotrochozoa</taxon>
        <taxon>Mollusca</taxon>
        <taxon>Gastropoda</taxon>
        <taxon>Heterobranchia</taxon>
        <taxon>Euthyneura</taxon>
        <taxon>Tectipleura</taxon>
        <taxon>Aplysiida</taxon>
        <taxon>Aplysioidea</taxon>
        <taxon>Aplysiidae</taxon>
        <taxon>Aplysia</taxon>
    </lineage>
</organism>
<name>A0ABM0ZWR5_APLCA</name>
<keyword evidence="2" id="KW-1185">Reference proteome</keyword>
<evidence type="ECO:0000313" key="2">
    <source>
        <dbReference type="Proteomes" id="UP000694888"/>
    </source>
</evidence>
<proteinExistence type="predicted"/>
<dbReference type="GeneID" id="106011349"/>
<sequence>MDCITCVLMGMCFLCEPGFGGSIRHDKLSYGAADPGRPMTQSEVESSVENLVKQYETSAAVPTTRDLATPRSLSHESRQSFIDPKFAHMGIGKRDRSKLFRYLNLRNNKLNQLNSFDGIGNDLTSDGNLARRNGNDGVRYDVRSETDYLDSRYLDDSSEGSSQPLQASTYPDNSPEVSFQLLPLLDVHMSSASPSRIDTLTKDLYIELLADVLSRARMIAQKKNMADGKSPNVRDLTMGQKEQEAIDQYQFPPGIGR</sequence>